<evidence type="ECO:0000313" key="1">
    <source>
        <dbReference type="EMBL" id="PUV24171.1"/>
    </source>
</evidence>
<gene>
    <name evidence="1" type="ORF">DCO56_12455</name>
</gene>
<reference evidence="1 2" key="1">
    <citation type="submission" date="2018-04" db="EMBL/GenBank/DDBJ databases">
        <title>Sphingobacterium sp. M46 Genome.</title>
        <authorList>
            <person name="Cheng J."/>
            <person name="Li Y."/>
        </authorList>
    </citation>
    <scope>NUCLEOTIDE SEQUENCE [LARGE SCALE GENOMIC DNA]</scope>
    <source>
        <strain evidence="1 2">M46</strain>
    </source>
</reference>
<sequence>MVSYFKYIAKQIVRSIHIAVLVLRYSGAGNSQWGQDFTKLYLCVMEKRVRKESALTRYRRKFALFPPMWVPKILVWQIRSPRQYHQAFYAKAGAIKLQSEM</sequence>
<keyword evidence="2" id="KW-1185">Reference proteome</keyword>
<accession>A0A363NU49</accession>
<proteinExistence type="predicted"/>
<protein>
    <submittedName>
        <fullName evidence="1">Uncharacterized protein</fullName>
    </submittedName>
</protein>
<name>A0A363NU49_9SPHI</name>
<dbReference type="OrthoDB" id="9767153at2"/>
<dbReference type="AlphaFoldDB" id="A0A363NU49"/>
<evidence type="ECO:0000313" key="2">
    <source>
        <dbReference type="Proteomes" id="UP000250831"/>
    </source>
</evidence>
<dbReference type="RefSeq" id="WP_108634099.1">
    <property type="nucleotide sequence ID" value="NZ_QCXX01000003.1"/>
</dbReference>
<comment type="caution">
    <text evidence="1">The sequence shown here is derived from an EMBL/GenBank/DDBJ whole genome shotgun (WGS) entry which is preliminary data.</text>
</comment>
<dbReference type="EMBL" id="QCXX01000003">
    <property type="protein sequence ID" value="PUV24171.1"/>
    <property type="molecule type" value="Genomic_DNA"/>
</dbReference>
<organism evidence="1 2">
    <name type="scientific">Sphingobacterium athyrii</name>
    <dbReference type="NCBI Taxonomy" id="2152717"/>
    <lineage>
        <taxon>Bacteria</taxon>
        <taxon>Pseudomonadati</taxon>
        <taxon>Bacteroidota</taxon>
        <taxon>Sphingobacteriia</taxon>
        <taxon>Sphingobacteriales</taxon>
        <taxon>Sphingobacteriaceae</taxon>
        <taxon>Sphingobacterium</taxon>
    </lineage>
</organism>
<dbReference type="Proteomes" id="UP000250831">
    <property type="component" value="Unassembled WGS sequence"/>
</dbReference>